<feature type="domain" description="SMB" evidence="3">
    <location>
        <begin position="356"/>
        <end position="402"/>
    </location>
</feature>
<dbReference type="InterPro" id="IPR053231">
    <property type="entry name" value="GPCR_LN-TM7"/>
</dbReference>
<organism evidence="4 5">
    <name type="scientific">Portunus trituberculatus</name>
    <name type="common">Swimming crab</name>
    <name type="synonym">Neptunus trituberculatus</name>
    <dbReference type="NCBI Taxonomy" id="210409"/>
    <lineage>
        <taxon>Eukaryota</taxon>
        <taxon>Metazoa</taxon>
        <taxon>Ecdysozoa</taxon>
        <taxon>Arthropoda</taxon>
        <taxon>Crustacea</taxon>
        <taxon>Multicrustacea</taxon>
        <taxon>Malacostraca</taxon>
        <taxon>Eumalacostraca</taxon>
        <taxon>Eucarida</taxon>
        <taxon>Decapoda</taxon>
        <taxon>Pleocyemata</taxon>
        <taxon>Brachyura</taxon>
        <taxon>Eubrachyura</taxon>
        <taxon>Portunoidea</taxon>
        <taxon>Portunidae</taxon>
        <taxon>Portuninae</taxon>
        <taxon>Portunus</taxon>
    </lineage>
</organism>
<evidence type="ECO:0000256" key="2">
    <source>
        <dbReference type="SAM" id="SignalP"/>
    </source>
</evidence>
<feature type="chain" id="PRO_5022870405" description="SMB domain-containing protein" evidence="2">
    <location>
        <begin position="19"/>
        <end position="655"/>
    </location>
</feature>
<evidence type="ECO:0000313" key="5">
    <source>
        <dbReference type="Proteomes" id="UP000324222"/>
    </source>
</evidence>
<comment type="caution">
    <text evidence="4">The sequence shown here is derived from an EMBL/GenBank/DDBJ whole genome shotgun (WGS) entry which is preliminary data.</text>
</comment>
<dbReference type="AlphaFoldDB" id="A0A5B7GW41"/>
<proteinExistence type="predicted"/>
<accession>A0A5B7GW41</accession>
<protein>
    <recommendedName>
        <fullName evidence="3">SMB domain-containing protein</fullName>
    </recommendedName>
</protein>
<evidence type="ECO:0000259" key="3">
    <source>
        <dbReference type="PROSITE" id="PS50958"/>
    </source>
</evidence>
<reference evidence="4 5" key="1">
    <citation type="submission" date="2019-05" db="EMBL/GenBank/DDBJ databases">
        <title>Another draft genome of Portunus trituberculatus and its Hox gene families provides insights of decapod evolution.</title>
        <authorList>
            <person name="Jeong J.-H."/>
            <person name="Song I."/>
            <person name="Kim S."/>
            <person name="Choi T."/>
            <person name="Kim D."/>
            <person name="Ryu S."/>
            <person name="Kim W."/>
        </authorList>
    </citation>
    <scope>NUCLEOTIDE SEQUENCE [LARGE SCALE GENOMIC DNA]</scope>
    <source>
        <tissue evidence="4">Muscle</tissue>
    </source>
</reference>
<dbReference type="PANTHER" id="PTHR45902:SF1">
    <property type="entry name" value="LATROPHILIN RECEPTOR-LIKE PROTEIN A"/>
    <property type="match status" value="1"/>
</dbReference>
<evidence type="ECO:0000256" key="1">
    <source>
        <dbReference type="ARBA" id="ARBA00023157"/>
    </source>
</evidence>
<keyword evidence="2" id="KW-0732">Signal</keyword>
<dbReference type="PANTHER" id="PTHR45902">
    <property type="entry name" value="LATROPHILIN RECEPTOR-LIKE PROTEIN A"/>
    <property type="match status" value="1"/>
</dbReference>
<evidence type="ECO:0000313" key="4">
    <source>
        <dbReference type="EMBL" id="MPC61427.1"/>
    </source>
</evidence>
<feature type="domain" description="SMB" evidence="3">
    <location>
        <begin position="28"/>
        <end position="75"/>
    </location>
</feature>
<gene>
    <name evidence="4" type="ORF">E2C01_055499</name>
</gene>
<dbReference type="PROSITE" id="PS50958">
    <property type="entry name" value="SMB_2"/>
    <property type="match status" value="2"/>
</dbReference>
<keyword evidence="1" id="KW-1015">Disulfide bond</keyword>
<dbReference type="InterPro" id="IPR001212">
    <property type="entry name" value="Somatomedin_B_dom"/>
</dbReference>
<name>A0A5B7GW41_PORTR</name>
<dbReference type="EMBL" id="VSRR010018535">
    <property type="protein sequence ID" value="MPC61427.1"/>
    <property type="molecule type" value="Genomic_DNA"/>
</dbReference>
<sequence length="655" mass="73445">MSCLSVLVAAGMAVLCLGMHPRHSHHQEPVVCAFHHSCSYRTSNASSLLECSCDESCRMHGDCCRDSQHYNPQEQKSNMNDYVCVADTLAKNHVYVRAKCAEDWDNAEVQALCMKGSTIPDIFYGVPVTSRLSQSYANAYCAICNYEDPVFFKTWNAYVVCNTVPVPPVYSNDDAVQYKDNVTFAISDDYDIMYNEGRWGIIPRGSGDVTAFTPCRTDFVVPRLLRYATRQCLPTVKTCSDEEVDEHNRSLCERYTAIVYHKSLIFRNQHCASCNGYKQFTCAQPPALASTPPARPALTMLLRLRNTLMSPSAACDVAIETDQAEECRPIICPRPDEEFRHGRCVSVQGEPTLTARESLCPFYHSCSMPDYLHSRGCSCKATCRQYGDCCRDSQYYDEAEQTKNANQYVCPSDLYNGVNVHMKGKCLKEWGNTDVEASCLKGNAQTGDFKLFPVTSTTTAITYVNHYCALCNGEDTASLRMWLAKVECSTISNADFINSYNVAFYEGQWGIFEPSLGPSSFTGCSFHFEIPEEIKNYTTPCLPAVNTCSDAGPDQRDQILCQSYSAAVYNRKDIFRNQHCASCNGYKEYYCEQRIIDVRISSIPPYFAMTVDYSDSCGSNLVGHRGDWDSKLGRCVETFCIKPNTRREMGKCVAP</sequence>
<keyword evidence="5" id="KW-1185">Reference proteome</keyword>
<dbReference type="Proteomes" id="UP000324222">
    <property type="component" value="Unassembled WGS sequence"/>
</dbReference>
<dbReference type="OrthoDB" id="6409505at2759"/>
<feature type="signal peptide" evidence="2">
    <location>
        <begin position="1"/>
        <end position="18"/>
    </location>
</feature>